<reference evidence="11 12" key="1">
    <citation type="submission" date="2024-04" db="EMBL/GenBank/DDBJ databases">
        <authorList>
            <person name="Rising A."/>
            <person name="Reimegard J."/>
            <person name="Sonavane S."/>
            <person name="Akerstrom W."/>
            <person name="Nylinder S."/>
            <person name="Hedman E."/>
            <person name="Kallberg Y."/>
        </authorList>
    </citation>
    <scope>NUCLEOTIDE SEQUENCE [LARGE SCALE GENOMIC DNA]</scope>
</reference>
<dbReference type="PROSITE" id="PS51864">
    <property type="entry name" value="ASTACIN"/>
    <property type="match status" value="1"/>
</dbReference>
<evidence type="ECO:0000259" key="10">
    <source>
        <dbReference type="PROSITE" id="PS51864"/>
    </source>
</evidence>
<feature type="binding site" evidence="8">
    <location>
        <position position="157"/>
    </location>
    <ligand>
        <name>Zn(2+)</name>
        <dbReference type="ChEBI" id="CHEBI:29105"/>
        <note>catalytic</note>
    </ligand>
</feature>
<dbReference type="InterPro" id="IPR006026">
    <property type="entry name" value="Peptidase_Metallo"/>
</dbReference>
<evidence type="ECO:0000256" key="6">
    <source>
        <dbReference type="ARBA" id="ARBA00023049"/>
    </source>
</evidence>
<feature type="binding site" evidence="8">
    <location>
        <position position="167"/>
    </location>
    <ligand>
        <name>Zn(2+)</name>
        <dbReference type="ChEBI" id="CHEBI:29105"/>
        <note>catalytic</note>
    </ligand>
</feature>
<dbReference type="SUPFAM" id="SSF55486">
    <property type="entry name" value="Metalloproteases ('zincins'), catalytic domain"/>
    <property type="match status" value="1"/>
</dbReference>
<accession>A0AAV1Z6C5</accession>
<evidence type="ECO:0000256" key="3">
    <source>
        <dbReference type="ARBA" id="ARBA00022723"/>
    </source>
</evidence>
<dbReference type="InterPro" id="IPR024079">
    <property type="entry name" value="MetalloPept_cat_dom_sf"/>
</dbReference>
<dbReference type="PANTHER" id="PTHR10127:SF780">
    <property type="entry name" value="METALLOENDOPEPTIDASE"/>
    <property type="match status" value="1"/>
</dbReference>
<evidence type="ECO:0000256" key="2">
    <source>
        <dbReference type="ARBA" id="ARBA00022670"/>
    </source>
</evidence>
<evidence type="ECO:0000313" key="11">
    <source>
        <dbReference type="EMBL" id="CAL1266936.1"/>
    </source>
</evidence>
<evidence type="ECO:0000256" key="9">
    <source>
        <dbReference type="RuleBase" id="RU361183"/>
    </source>
</evidence>
<gene>
    <name evidence="11" type="ORF">LARSCL_LOCUS3363</name>
</gene>
<keyword evidence="5 8" id="KW-0862">Zinc</keyword>
<dbReference type="InterPro" id="IPR001506">
    <property type="entry name" value="Peptidase_M12A"/>
</dbReference>
<feature type="chain" id="PRO_5043102637" description="Metalloendopeptidase" evidence="9">
    <location>
        <begin position="20"/>
        <end position="261"/>
    </location>
</feature>
<dbReference type="PRINTS" id="PR00480">
    <property type="entry name" value="ASTACIN"/>
</dbReference>
<evidence type="ECO:0000256" key="7">
    <source>
        <dbReference type="ARBA" id="ARBA00025529"/>
    </source>
</evidence>
<keyword evidence="3 8" id="KW-0479">Metal-binding</keyword>
<evidence type="ECO:0000256" key="1">
    <source>
        <dbReference type="ARBA" id="ARBA00011245"/>
    </source>
</evidence>
<evidence type="ECO:0000313" key="12">
    <source>
        <dbReference type="Proteomes" id="UP001497382"/>
    </source>
</evidence>
<feature type="active site" evidence="8">
    <location>
        <position position="158"/>
    </location>
</feature>
<dbReference type="SMART" id="SM00235">
    <property type="entry name" value="ZnMc"/>
    <property type="match status" value="1"/>
</dbReference>
<feature type="domain" description="Peptidase M12A" evidence="10">
    <location>
        <begin position="64"/>
        <end position="261"/>
    </location>
</feature>
<evidence type="ECO:0000256" key="8">
    <source>
        <dbReference type="PROSITE-ProRule" id="PRU01211"/>
    </source>
</evidence>
<dbReference type="GO" id="GO:0006508">
    <property type="term" value="P:proteolysis"/>
    <property type="evidence" value="ECO:0007669"/>
    <property type="project" value="UniProtKB-KW"/>
</dbReference>
<sequence length="261" mass="30378">MLWKILVSFAAFFTKPFHGPPLNEPPYEVSPVGPQSWREAHIAMQALQGEHDDMRFSPEWTESAGIRDERFRWPGYPGKATVPYYIDPSLRNIEHLIEQAIQQYHKNTCIRFVKRTNERNFVHIVQKRGCYSYVGKINGAQELSLGRGCWYVGTIVHELGHAIGLYHEHQRSDRDQYLNVYSNNVIEGQIHNFQKTRANQEIIAGRYDYTSIMHYGNYAFSRQPGRLRTMEAKDGTPLKEPYEKPGLNQNDIDLIKTLYKC</sequence>
<evidence type="ECO:0000256" key="4">
    <source>
        <dbReference type="ARBA" id="ARBA00022801"/>
    </source>
</evidence>
<keyword evidence="6 8" id="KW-0482">Metalloprotease</keyword>
<keyword evidence="12" id="KW-1185">Reference proteome</keyword>
<keyword evidence="4 8" id="KW-0378">Hydrolase</keyword>
<dbReference type="AlphaFoldDB" id="A0AAV1Z6C5"/>
<comment type="caution">
    <text evidence="8">Lacks conserved residue(s) required for the propagation of feature annotation.</text>
</comment>
<dbReference type="GO" id="GO:0004222">
    <property type="term" value="F:metalloendopeptidase activity"/>
    <property type="evidence" value="ECO:0007669"/>
    <property type="project" value="UniProtKB-UniRule"/>
</dbReference>
<name>A0AAV1Z6C5_9ARAC</name>
<comment type="cofactor">
    <cofactor evidence="8 9">
        <name>Zn(2+)</name>
        <dbReference type="ChEBI" id="CHEBI:29105"/>
    </cofactor>
    <text evidence="8 9">Binds 1 zinc ion per subunit.</text>
</comment>
<comment type="function">
    <text evidence="7">Zinc metalloprotease. Provoques deadhesion of endothelial cells from cell cultures, and also degradation of fibronectin, fibrinogen and gelatin in vitro. Its role in the venom is not fully understood but it might act as a spreading factor that facilitates diffusion of other venom toxins. Alternatively, it might be involved in the proteolytic processing of other venom toxins or it might play a role in extra-oral digestion of prey.</text>
</comment>
<organism evidence="11 12">
    <name type="scientific">Larinioides sclopetarius</name>
    <dbReference type="NCBI Taxonomy" id="280406"/>
    <lineage>
        <taxon>Eukaryota</taxon>
        <taxon>Metazoa</taxon>
        <taxon>Ecdysozoa</taxon>
        <taxon>Arthropoda</taxon>
        <taxon>Chelicerata</taxon>
        <taxon>Arachnida</taxon>
        <taxon>Araneae</taxon>
        <taxon>Araneomorphae</taxon>
        <taxon>Entelegynae</taxon>
        <taxon>Araneoidea</taxon>
        <taxon>Araneidae</taxon>
        <taxon>Larinioides</taxon>
    </lineage>
</organism>
<protein>
    <recommendedName>
        <fullName evidence="9">Metalloendopeptidase</fullName>
        <ecNumber evidence="9">3.4.24.-</ecNumber>
    </recommendedName>
</protein>
<proteinExistence type="predicted"/>
<dbReference type="Gene3D" id="3.40.390.10">
    <property type="entry name" value="Collagenase (Catalytic Domain)"/>
    <property type="match status" value="1"/>
</dbReference>
<comment type="subunit">
    <text evidence="1">Monomer.</text>
</comment>
<evidence type="ECO:0000256" key="5">
    <source>
        <dbReference type="ARBA" id="ARBA00022833"/>
    </source>
</evidence>
<dbReference type="CDD" id="cd04280">
    <property type="entry name" value="ZnMc_astacin_like"/>
    <property type="match status" value="1"/>
</dbReference>
<dbReference type="Pfam" id="PF01400">
    <property type="entry name" value="Astacin"/>
    <property type="match status" value="1"/>
</dbReference>
<dbReference type="PANTHER" id="PTHR10127">
    <property type="entry name" value="DISCOIDIN, CUB, EGF, LAMININ , AND ZINC METALLOPROTEASE DOMAIN CONTAINING"/>
    <property type="match status" value="1"/>
</dbReference>
<dbReference type="GO" id="GO:0008270">
    <property type="term" value="F:zinc ion binding"/>
    <property type="evidence" value="ECO:0007669"/>
    <property type="project" value="UniProtKB-UniRule"/>
</dbReference>
<feature type="binding site" evidence="8">
    <location>
        <position position="161"/>
    </location>
    <ligand>
        <name>Zn(2+)</name>
        <dbReference type="ChEBI" id="CHEBI:29105"/>
        <note>catalytic</note>
    </ligand>
</feature>
<dbReference type="EMBL" id="CAXIEN010000025">
    <property type="protein sequence ID" value="CAL1266936.1"/>
    <property type="molecule type" value="Genomic_DNA"/>
</dbReference>
<dbReference type="Proteomes" id="UP001497382">
    <property type="component" value="Unassembled WGS sequence"/>
</dbReference>
<feature type="signal peptide" evidence="9">
    <location>
        <begin position="1"/>
        <end position="19"/>
    </location>
</feature>
<keyword evidence="9" id="KW-0732">Signal</keyword>
<keyword evidence="2 8" id="KW-0645">Protease</keyword>
<comment type="caution">
    <text evidence="11">The sequence shown here is derived from an EMBL/GenBank/DDBJ whole genome shotgun (WGS) entry which is preliminary data.</text>
</comment>
<dbReference type="InterPro" id="IPR034035">
    <property type="entry name" value="Astacin-like_dom"/>
</dbReference>
<dbReference type="EC" id="3.4.24.-" evidence="9"/>